<dbReference type="EMBL" id="LSMT01000858">
    <property type="protein sequence ID" value="PFX13992.1"/>
    <property type="molecule type" value="Genomic_DNA"/>
</dbReference>
<protein>
    <submittedName>
        <fullName evidence="1">Uncharacterized protein</fullName>
    </submittedName>
</protein>
<comment type="caution">
    <text evidence="1">The sequence shown here is derived from an EMBL/GenBank/DDBJ whole genome shotgun (WGS) entry which is preliminary data.</text>
</comment>
<evidence type="ECO:0000313" key="1">
    <source>
        <dbReference type="EMBL" id="PFX13992.1"/>
    </source>
</evidence>
<keyword evidence="2" id="KW-1185">Reference proteome</keyword>
<gene>
    <name evidence="1" type="ORF">AWC38_SpisGene21892</name>
</gene>
<proteinExistence type="predicted"/>
<name>A0A2B4RCK7_STYPI</name>
<reference evidence="2" key="1">
    <citation type="journal article" date="2017" name="bioRxiv">
        <title>Comparative analysis of the genomes of Stylophora pistillata and Acropora digitifera provides evidence for extensive differences between species of corals.</title>
        <authorList>
            <person name="Voolstra C.R."/>
            <person name="Li Y."/>
            <person name="Liew Y.J."/>
            <person name="Baumgarten S."/>
            <person name="Zoccola D."/>
            <person name="Flot J.-F."/>
            <person name="Tambutte S."/>
            <person name="Allemand D."/>
            <person name="Aranda M."/>
        </authorList>
    </citation>
    <scope>NUCLEOTIDE SEQUENCE [LARGE SCALE GENOMIC DNA]</scope>
</reference>
<evidence type="ECO:0000313" key="2">
    <source>
        <dbReference type="Proteomes" id="UP000225706"/>
    </source>
</evidence>
<sequence length="201" mass="21496">MQNNVVGGFGGGGGAEGYRGGGGGGGYAGGGSGADIRDSCGGGGGSYNDGDNQENKCCYDTARHGQVVVVVAGFIPAKEVNRILMKPVERVEKVARDLFREGWMEEPTITVSMVSLVKEVELLDGEKEEEEEEGTLREAVELIFMIPVGVGEAPTTMETTRTRNVVITTLVMVIKSLLRSLSRKSLFGMVEYSYKYLISRG</sequence>
<dbReference type="AlphaFoldDB" id="A0A2B4RCK7"/>
<organism evidence="1 2">
    <name type="scientific">Stylophora pistillata</name>
    <name type="common">Smooth cauliflower coral</name>
    <dbReference type="NCBI Taxonomy" id="50429"/>
    <lineage>
        <taxon>Eukaryota</taxon>
        <taxon>Metazoa</taxon>
        <taxon>Cnidaria</taxon>
        <taxon>Anthozoa</taxon>
        <taxon>Hexacorallia</taxon>
        <taxon>Scleractinia</taxon>
        <taxon>Astrocoeniina</taxon>
        <taxon>Pocilloporidae</taxon>
        <taxon>Stylophora</taxon>
    </lineage>
</organism>
<dbReference type="Proteomes" id="UP000225706">
    <property type="component" value="Unassembled WGS sequence"/>
</dbReference>
<accession>A0A2B4RCK7</accession>